<feature type="transmembrane region" description="Helical" evidence="5">
    <location>
        <begin position="258"/>
        <end position="279"/>
    </location>
</feature>
<evidence type="ECO:0000256" key="2">
    <source>
        <dbReference type="ARBA" id="ARBA00012595"/>
    </source>
</evidence>
<evidence type="ECO:0000256" key="4">
    <source>
        <dbReference type="SAM" id="MobiDB-lite"/>
    </source>
</evidence>
<name>A0ABP9Q4L5_9ACTN</name>
<accession>A0ABP9Q4L5</accession>
<comment type="catalytic activity">
    <reaction evidence="1">
        <text>Endohydrolysis of (1-&gt;4)-alpha-D-glucosidic linkages in polysaccharides containing three or more (1-&gt;4)-alpha-linked D-glucose units.</text>
        <dbReference type="EC" id="3.2.1.1"/>
    </reaction>
</comment>
<evidence type="ECO:0000256" key="3">
    <source>
        <dbReference type="ARBA" id="ARBA00030238"/>
    </source>
</evidence>
<reference evidence="7" key="1">
    <citation type="journal article" date="2019" name="Int. J. Syst. Evol. Microbiol.">
        <title>The Global Catalogue of Microorganisms (GCM) 10K type strain sequencing project: providing services to taxonomists for standard genome sequencing and annotation.</title>
        <authorList>
            <consortium name="The Broad Institute Genomics Platform"/>
            <consortium name="The Broad Institute Genome Sequencing Center for Infectious Disease"/>
            <person name="Wu L."/>
            <person name="Ma J."/>
        </authorList>
    </citation>
    <scope>NUCLEOTIDE SEQUENCE [LARGE SCALE GENOMIC DNA]</scope>
    <source>
        <strain evidence="7">JCM 18459</strain>
    </source>
</reference>
<dbReference type="RefSeq" id="WP_345464483.1">
    <property type="nucleotide sequence ID" value="NZ_BAABKG010000008.1"/>
</dbReference>
<evidence type="ECO:0000256" key="5">
    <source>
        <dbReference type="SAM" id="Phobius"/>
    </source>
</evidence>
<protein>
    <recommendedName>
        <fullName evidence="2">alpha-amylase</fullName>
        <ecNumber evidence="2">3.2.1.1</ecNumber>
    </recommendedName>
    <alternativeName>
        <fullName evidence="3">1,4-alpha-D-glucan glucanohydrolase</fullName>
    </alternativeName>
</protein>
<keyword evidence="5" id="KW-0472">Membrane</keyword>
<dbReference type="Gene3D" id="2.60.40.10">
    <property type="entry name" value="Immunoglobulins"/>
    <property type="match status" value="1"/>
</dbReference>
<keyword evidence="5" id="KW-0812">Transmembrane</keyword>
<organism evidence="6 7">
    <name type="scientific">Nocardioides marinquilinus</name>
    <dbReference type="NCBI Taxonomy" id="1210400"/>
    <lineage>
        <taxon>Bacteria</taxon>
        <taxon>Bacillati</taxon>
        <taxon>Actinomycetota</taxon>
        <taxon>Actinomycetes</taxon>
        <taxon>Propionibacteriales</taxon>
        <taxon>Nocardioidaceae</taxon>
        <taxon>Nocardioides</taxon>
    </lineage>
</organism>
<dbReference type="EMBL" id="BAABKG010000008">
    <property type="protein sequence ID" value="GAA5156656.1"/>
    <property type="molecule type" value="Genomic_DNA"/>
</dbReference>
<evidence type="ECO:0000256" key="1">
    <source>
        <dbReference type="ARBA" id="ARBA00000548"/>
    </source>
</evidence>
<comment type="caution">
    <text evidence="6">The sequence shown here is derived from an EMBL/GenBank/DDBJ whole genome shotgun (WGS) entry which is preliminary data.</text>
</comment>
<evidence type="ECO:0000313" key="6">
    <source>
        <dbReference type="EMBL" id="GAA5156656.1"/>
    </source>
</evidence>
<dbReference type="SUPFAM" id="SSF49464">
    <property type="entry name" value="Carboxypeptidase regulatory domain-like"/>
    <property type="match status" value="3"/>
</dbReference>
<gene>
    <name evidence="6" type="ORF">GCM10023340_45090</name>
</gene>
<dbReference type="EC" id="3.2.1.1" evidence="2"/>
<evidence type="ECO:0000313" key="7">
    <source>
        <dbReference type="Proteomes" id="UP001500221"/>
    </source>
</evidence>
<dbReference type="Proteomes" id="UP001500221">
    <property type="component" value="Unassembled WGS sequence"/>
</dbReference>
<dbReference type="InterPro" id="IPR013784">
    <property type="entry name" value="Carb-bd-like_fold"/>
</dbReference>
<sequence>MRLATEHRVVQVEPGSTVAIEVDVVNNADLIDGISAHLIGLPDATVVSEPRLLPLFPGANGRITLQVTVPSTLTAGSHPITVEAVSHGTGAPTQHLDLDLSVSARPAVKLHRSPATLRSRRGGRFLLQVENPGNTALDVTLESVTEDAKSTARFSPRTLRVEPGATVPAILAVKGPRMITGGEVDRAVKVTLTAQRAHSIPAMLELEQQLDGSLADGEPDVVTDAPAATEPEETEQAPELTAEAIVVLKQRPILSRGLITALVLMSIVAVWAAVFLFGLRGVLAGDPVTKAPATSFFAADAVDDLTPAAASDPPGALPKDGQVPPGVGGTIEGTVLAVSNKLPVGRITVDVLRQTPDGLKQVSSAATQSDGSYSIAGLFPTSYVLRFSAEGYDPLWYPGSPGQRGADLVEVAPQATNGLRDVLVRGQAASITGTIDQELDLGSGGVPVTVKARALDVPNRQGVMASLTTSNGTYELTGLLAPATYELSFSAAGYKTKTVTTTVNGGEQRLQPSIVPDADAGQVSGSVADSDGNPLGGVTVSTVVDGLDVTVITPTVAPLGAFTIPNLPTPGTYTLTFTADGYGSTTQTVELGAGTSRSDVSAVLTAGTGSVTGHVKGRDGVGIGGVSVTVGGIDPTGTTTSDGTTDGTTDPVVVIPATTTLTTGDVGGFSLSGLTAPGDYTLTFTAEGYAPTTVPLSLGDAGPAESLEVTLDNELGGIAGNVTGPERRAFEGATITLTDGLNIVTATSGGPGSLDGDGGFRVEGLEPGTYSVTVTGVDAAGMPLQQQTAMVRVIAGLTSYQDLRLTDGGR</sequence>
<keyword evidence="7" id="KW-1185">Reference proteome</keyword>
<dbReference type="InterPro" id="IPR008969">
    <property type="entry name" value="CarboxyPept-like_regulatory"/>
</dbReference>
<keyword evidence="5" id="KW-1133">Transmembrane helix</keyword>
<proteinExistence type="predicted"/>
<dbReference type="Pfam" id="PF13620">
    <property type="entry name" value="CarboxypepD_reg"/>
    <property type="match status" value="2"/>
</dbReference>
<dbReference type="Gene3D" id="2.60.40.1120">
    <property type="entry name" value="Carboxypeptidase-like, regulatory domain"/>
    <property type="match status" value="5"/>
</dbReference>
<dbReference type="InterPro" id="IPR013783">
    <property type="entry name" value="Ig-like_fold"/>
</dbReference>
<dbReference type="SUPFAM" id="SSF49452">
    <property type="entry name" value="Starch-binding domain-like"/>
    <property type="match status" value="2"/>
</dbReference>
<feature type="region of interest" description="Disordered" evidence="4">
    <location>
        <begin position="215"/>
        <end position="237"/>
    </location>
</feature>